<name>A0ABR9JKT5_9ACTN</name>
<gene>
    <name evidence="2" type="ORF">H4W34_000990</name>
</gene>
<accession>A0ABR9JKT5</accession>
<sequence>MLFYRSSLPLSRQTLQYGTGVVGRHRRQTGSEERALPAGMQAPMTLAYPKNGETFA</sequence>
<proteinExistence type="predicted"/>
<evidence type="ECO:0000313" key="3">
    <source>
        <dbReference type="Proteomes" id="UP000627838"/>
    </source>
</evidence>
<comment type="caution">
    <text evidence="2">The sequence shown here is derived from an EMBL/GenBank/DDBJ whole genome shotgun (WGS) entry which is preliminary data.</text>
</comment>
<feature type="region of interest" description="Disordered" evidence="1">
    <location>
        <begin position="21"/>
        <end position="56"/>
    </location>
</feature>
<organism evidence="2 3">
    <name type="scientific">Actinomadura algeriensis</name>
    <dbReference type="NCBI Taxonomy" id="1679523"/>
    <lineage>
        <taxon>Bacteria</taxon>
        <taxon>Bacillati</taxon>
        <taxon>Actinomycetota</taxon>
        <taxon>Actinomycetes</taxon>
        <taxon>Streptosporangiales</taxon>
        <taxon>Thermomonosporaceae</taxon>
        <taxon>Actinomadura</taxon>
    </lineage>
</organism>
<protein>
    <submittedName>
        <fullName evidence="2">Uncharacterized protein</fullName>
    </submittedName>
</protein>
<dbReference type="Proteomes" id="UP000627838">
    <property type="component" value="Unassembled WGS sequence"/>
</dbReference>
<reference evidence="2 3" key="1">
    <citation type="submission" date="2020-10" db="EMBL/GenBank/DDBJ databases">
        <title>Sequencing the genomes of 1000 actinobacteria strains.</title>
        <authorList>
            <person name="Klenk H.-P."/>
        </authorList>
    </citation>
    <scope>NUCLEOTIDE SEQUENCE [LARGE SCALE GENOMIC DNA]</scope>
    <source>
        <strain evidence="2 3">DSM 46744</strain>
    </source>
</reference>
<evidence type="ECO:0000313" key="2">
    <source>
        <dbReference type="EMBL" id="MBE1531157.1"/>
    </source>
</evidence>
<keyword evidence="3" id="KW-1185">Reference proteome</keyword>
<dbReference type="EMBL" id="JADBDZ010000001">
    <property type="protein sequence ID" value="MBE1531157.1"/>
    <property type="molecule type" value="Genomic_DNA"/>
</dbReference>
<evidence type="ECO:0000256" key="1">
    <source>
        <dbReference type="SAM" id="MobiDB-lite"/>
    </source>
</evidence>
<dbReference type="RefSeq" id="WP_404800151.1">
    <property type="nucleotide sequence ID" value="NZ_JADBDZ010000001.1"/>
</dbReference>